<comment type="subcellular location">
    <subcellularLocation>
        <location evidence="1">Cell membrane</location>
        <topology evidence="1">Multi-pass membrane protein</topology>
    </subcellularLocation>
</comment>
<keyword evidence="5 8" id="KW-0812">Transmembrane</keyword>
<feature type="transmembrane region" description="Helical" evidence="8">
    <location>
        <begin position="147"/>
        <end position="168"/>
    </location>
</feature>
<keyword evidence="10" id="KW-1185">Reference proteome</keyword>
<evidence type="ECO:0000256" key="2">
    <source>
        <dbReference type="ARBA" id="ARBA00007935"/>
    </source>
</evidence>
<keyword evidence="3" id="KW-0813">Transport</keyword>
<gene>
    <name evidence="9" type="ORF">DLM86_25265</name>
</gene>
<dbReference type="PANTHER" id="PTHR30472">
    <property type="entry name" value="FERRIC ENTEROBACTIN TRANSPORT SYSTEM PERMEASE PROTEIN"/>
    <property type="match status" value="1"/>
</dbReference>
<dbReference type="GO" id="GO:0022857">
    <property type="term" value="F:transmembrane transporter activity"/>
    <property type="evidence" value="ECO:0007669"/>
    <property type="project" value="InterPro"/>
</dbReference>
<dbReference type="GO" id="GO:0005886">
    <property type="term" value="C:plasma membrane"/>
    <property type="evidence" value="ECO:0007669"/>
    <property type="project" value="UniProtKB-SubCell"/>
</dbReference>
<evidence type="ECO:0000256" key="1">
    <source>
        <dbReference type="ARBA" id="ARBA00004651"/>
    </source>
</evidence>
<evidence type="ECO:0000256" key="5">
    <source>
        <dbReference type="ARBA" id="ARBA00022692"/>
    </source>
</evidence>
<keyword evidence="4" id="KW-1003">Cell membrane</keyword>
<dbReference type="CDD" id="cd06550">
    <property type="entry name" value="TM_ABC_iron-siderophores_like"/>
    <property type="match status" value="1"/>
</dbReference>
<dbReference type="PANTHER" id="PTHR30472:SF1">
    <property type="entry name" value="FE(3+) DICITRATE TRANSPORT SYSTEM PERMEASE PROTEIN FECC-RELATED"/>
    <property type="match status" value="1"/>
</dbReference>
<dbReference type="GO" id="GO:0033214">
    <property type="term" value="P:siderophore-iron import into cell"/>
    <property type="evidence" value="ECO:0007669"/>
    <property type="project" value="TreeGrafter"/>
</dbReference>
<dbReference type="InterPro" id="IPR000522">
    <property type="entry name" value="ABC_transptr_permease_BtuC"/>
</dbReference>
<dbReference type="OrthoDB" id="9811721at2"/>
<feature type="transmembrane region" description="Helical" evidence="8">
    <location>
        <begin position="277"/>
        <end position="299"/>
    </location>
</feature>
<organism evidence="9 10">
    <name type="scientific">Paenibacillus flagellatus</name>
    <dbReference type="NCBI Taxonomy" id="2211139"/>
    <lineage>
        <taxon>Bacteria</taxon>
        <taxon>Bacillati</taxon>
        <taxon>Bacillota</taxon>
        <taxon>Bacilli</taxon>
        <taxon>Bacillales</taxon>
        <taxon>Paenibacillaceae</taxon>
        <taxon>Paenibacillus</taxon>
    </lineage>
</organism>
<evidence type="ECO:0000256" key="7">
    <source>
        <dbReference type="ARBA" id="ARBA00023136"/>
    </source>
</evidence>
<protein>
    <submittedName>
        <fullName evidence="9">Iron ABC transporter</fullName>
    </submittedName>
</protein>
<evidence type="ECO:0000313" key="9">
    <source>
        <dbReference type="EMBL" id="PYI51338.1"/>
    </source>
</evidence>
<sequence>MNIRAAGLVIGLLLTGAGLLGSIALGKTAVPLSVALDALTAFDHESREHLLIRTVRLPRALIAMTVGACLAMAGAVMQAITRNPLAGPELFGVSQGAALLVVLHIFVWGGVSPGGHIGFAFLGAGLAGLAVYVLGSIGGGGLTPLKLILAGSVINLLFASLTQGILVFDEQSLDTMRFWLAGSLTGRNIELFYQVLPFMLTGLIGTLALSKQVNVISLGEDAARSLGLRTEWVKAGSLLAVVVLAGSSVAIAGPIGFVGLAVPHIVRSIAGPDYRWVIPYSAVAGAVLLLLADIAARFAVPAQEVPAGIVTALLGAPFLIYLAQRRS</sequence>
<dbReference type="Proteomes" id="UP000247476">
    <property type="component" value="Unassembled WGS sequence"/>
</dbReference>
<feature type="transmembrane region" description="Helical" evidence="8">
    <location>
        <begin position="92"/>
        <end position="111"/>
    </location>
</feature>
<dbReference type="FunFam" id="1.10.3470.10:FF:000001">
    <property type="entry name" value="Vitamin B12 ABC transporter permease BtuC"/>
    <property type="match status" value="1"/>
</dbReference>
<feature type="transmembrane region" description="Helical" evidence="8">
    <location>
        <begin position="305"/>
        <end position="323"/>
    </location>
</feature>
<accession>A0A2V5JX52</accession>
<evidence type="ECO:0000313" key="10">
    <source>
        <dbReference type="Proteomes" id="UP000247476"/>
    </source>
</evidence>
<dbReference type="Pfam" id="PF01032">
    <property type="entry name" value="FecCD"/>
    <property type="match status" value="1"/>
</dbReference>
<evidence type="ECO:0000256" key="4">
    <source>
        <dbReference type="ARBA" id="ARBA00022475"/>
    </source>
</evidence>
<feature type="transmembrane region" description="Helical" evidence="8">
    <location>
        <begin position="238"/>
        <end position="265"/>
    </location>
</feature>
<reference evidence="9 10" key="1">
    <citation type="submission" date="2018-05" db="EMBL/GenBank/DDBJ databases">
        <title>Paenibacillus flagellatus sp. nov., isolated from selenium mineral soil.</title>
        <authorList>
            <person name="Dai X."/>
        </authorList>
    </citation>
    <scope>NUCLEOTIDE SEQUENCE [LARGE SCALE GENOMIC DNA]</scope>
    <source>
        <strain evidence="9 10">DXL2</strain>
    </source>
</reference>
<feature type="transmembrane region" description="Helical" evidence="8">
    <location>
        <begin position="117"/>
        <end position="135"/>
    </location>
</feature>
<keyword evidence="7 8" id="KW-0472">Membrane</keyword>
<dbReference type="AlphaFoldDB" id="A0A2V5JX52"/>
<evidence type="ECO:0000256" key="8">
    <source>
        <dbReference type="SAM" id="Phobius"/>
    </source>
</evidence>
<dbReference type="EMBL" id="QJVJ01000013">
    <property type="protein sequence ID" value="PYI51338.1"/>
    <property type="molecule type" value="Genomic_DNA"/>
</dbReference>
<evidence type="ECO:0000256" key="6">
    <source>
        <dbReference type="ARBA" id="ARBA00022989"/>
    </source>
</evidence>
<dbReference type="InterPro" id="IPR037294">
    <property type="entry name" value="ABC_BtuC-like"/>
</dbReference>
<evidence type="ECO:0000256" key="3">
    <source>
        <dbReference type="ARBA" id="ARBA00022448"/>
    </source>
</evidence>
<feature type="transmembrane region" description="Helical" evidence="8">
    <location>
        <begin position="60"/>
        <end position="80"/>
    </location>
</feature>
<keyword evidence="6 8" id="KW-1133">Transmembrane helix</keyword>
<comment type="caution">
    <text evidence="9">The sequence shown here is derived from an EMBL/GenBank/DDBJ whole genome shotgun (WGS) entry which is preliminary data.</text>
</comment>
<dbReference type="Gene3D" id="1.10.3470.10">
    <property type="entry name" value="ABC transporter involved in vitamin B12 uptake, BtuC"/>
    <property type="match status" value="1"/>
</dbReference>
<proteinExistence type="inferred from homology"/>
<comment type="similarity">
    <text evidence="2">Belongs to the binding-protein-dependent transport system permease family. FecCD subfamily.</text>
</comment>
<name>A0A2V5JX52_9BACL</name>
<dbReference type="SUPFAM" id="SSF81345">
    <property type="entry name" value="ABC transporter involved in vitamin B12 uptake, BtuC"/>
    <property type="match status" value="1"/>
</dbReference>